<reference evidence="1 2" key="1">
    <citation type="journal article" date="2014" name="Genome Biol.">
        <title>Transcriptome and methylome profiling reveals relics of genome dominance in the mesopolyploid Brassica oleracea.</title>
        <authorList>
            <person name="Parkin I.A."/>
            <person name="Koh C."/>
            <person name="Tang H."/>
            <person name="Robinson S.J."/>
            <person name="Kagale S."/>
            <person name="Clarke W.E."/>
            <person name="Town C.D."/>
            <person name="Nixon J."/>
            <person name="Krishnakumar V."/>
            <person name="Bidwell S.L."/>
            <person name="Denoeud F."/>
            <person name="Belcram H."/>
            <person name="Links M.G."/>
            <person name="Just J."/>
            <person name="Clarke C."/>
            <person name="Bender T."/>
            <person name="Huebert T."/>
            <person name="Mason A.S."/>
            <person name="Pires J.C."/>
            <person name="Barker G."/>
            <person name="Moore J."/>
            <person name="Walley P.G."/>
            <person name="Manoli S."/>
            <person name="Batley J."/>
            <person name="Edwards D."/>
            <person name="Nelson M.N."/>
            <person name="Wang X."/>
            <person name="Paterson A.H."/>
            <person name="King G."/>
            <person name="Bancroft I."/>
            <person name="Chalhoub B."/>
            <person name="Sharpe A.G."/>
        </authorList>
    </citation>
    <scope>NUCLEOTIDE SEQUENCE</scope>
    <source>
        <strain evidence="1 2">cv. TO1000</strain>
    </source>
</reference>
<sequence length="433" mass="49047">MVVAITRLLSVVIFSRSSSDVHGSSEFLSPPDPPDPPDLPDLDFDGFVSSLVRDLPVLQRILCLSGSVTLSSNSITAVCSLIYWSSPAPSNAIRLYFGPSNFSPQVSQICGSLVVGFVIRSDILLGWYYEALVTEIDFLYVLVNVQSFVHLCCLRSSQSFRMFAAFFMCGLGSFVTTLKVSNVDALLLFSPHSWQLGKKCDSSCFLTLNRRSMVLSMEVFRFISSFVIISTGISKLVYKVDRQELTNLLFESWSFDVHRILLAIRSFIFSFVALYAHFACCCAYAKTNSLACDVFLYDAEYSHTRAKGTCLHEKENPNIRTIDYLVIIDPIADVEFAQLVWQHHVVGTVPMWSDFIFTKRVFTGPSIDLVTNSFMQFLSWYSELTTVEGIIGLYKTAHEETGDKVAFIFFTENRRWRLSLFMEVFYDEKKSYP</sequence>
<protein>
    <submittedName>
        <fullName evidence="1">Uncharacterized protein</fullName>
    </submittedName>
</protein>
<name>A0A0D3EHD7_BRAOL</name>
<proteinExistence type="predicted"/>
<dbReference type="AlphaFoldDB" id="A0A0D3EHD7"/>
<dbReference type="HOGENOM" id="CLU_633660_0_0_1"/>
<dbReference type="Proteomes" id="UP000032141">
    <property type="component" value="Chromosome C9"/>
</dbReference>
<dbReference type="Gramene" id="Bo9g176320.1">
    <property type="protein sequence ID" value="Bo9g176320.1"/>
    <property type="gene ID" value="Bo9g176320"/>
</dbReference>
<evidence type="ECO:0000313" key="2">
    <source>
        <dbReference type="Proteomes" id="UP000032141"/>
    </source>
</evidence>
<organism evidence="1 2">
    <name type="scientific">Brassica oleracea var. oleracea</name>
    <dbReference type="NCBI Taxonomy" id="109376"/>
    <lineage>
        <taxon>Eukaryota</taxon>
        <taxon>Viridiplantae</taxon>
        <taxon>Streptophyta</taxon>
        <taxon>Embryophyta</taxon>
        <taxon>Tracheophyta</taxon>
        <taxon>Spermatophyta</taxon>
        <taxon>Magnoliopsida</taxon>
        <taxon>eudicotyledons</taxon>
        <taxon>Gunneridae</taxon>
        <taxon>Pentapetalae</taxon>
        <taxon>rosids</taxon>
        <taxon>malvids</taxon>
        <taxon>Brassicales</taxon>
        <taxon>Brassicaceae</taxon>
        <taxon>Brassiceae</taxon>
        <taxon>Brassica</taxon>
    </lineage>
</organism>
<evidence type="ECO:0000313" key="1">
    <source>
        <dbReference type="EnsemblPlants" id="Bo9g176320.1"/>
    </source>
</evidence>
<reference evidence="1" key="2">
    <citation type="submission" date="2015-03" db="UniProtKB">
        <authorList>
            <consortium name="EnsemblPlants"/>
        </authorList>
    </citation>
    <scope>IDENTIFICATION</scope>
</reference>
<accession>A0A0D3EHD7</accession>
<keyword evidence="2" id="KW-1185">Reference proteome</keyword>
<dbReference type="EnsemblPlants" id="Bo9g176320.1">
    <property type="protein sequence ID" value="Bo9g176320.1"/>
    <property type="gene ID" value="Bo9g176320"/>
</dbReference>